<dbReference type="EMBL" id="UYYG01000013">
    <property type="protein sequence ID" value="VDN51120.1"/>
    <property type="molecule type" value="Genomic_DNA"/>
</dbReference>
<dbReference type="PROSITE" id="PS50294">
    <property type="entry name" value="WD_REPEATS_REGION"/>
    <property type="match status" value="1"/>
</dbReference>
<dbReference type="PANTHER" id="PTHR43979:SF1">
    <property type="entry name" value="PRE-MRNA-PROCESSING FACTOR 17"/>
    <property type="match status" value="1"/>
</dbReference>
<dbReference type="Proteomes" id="UP000038040">
    <property type="component" value="Unplaced"/>
</dbReference>
<dbReference type="SMART" id="SM00320">
    <property type="entry name" value="WD40"/>
    <property type="match status" value="1"/>
</dbReference>
<dbReference type="PROSITE" id="PS50082">
    <property type="entry name" value="WD_REPEATS_2"/>
    <property type="match status" value="1"/>
</dbReference>
<dbReference type="Gene3D" id="2.130.10.10">
    <property type="entry name" value="YVTN repeat-like/Quinoprotein amine dehydrogenase"/>
    <property type="match status" value="1"/>
</dbReference>
<dbReference type="InterPro" id="IPR015943">
    <property type="entry name" value="WD40/YVTN_repeat-like_dom_sf"/>
</dbReference>
<dbReference type="InterPro" id="IPR001680">
    <property type="entry name" value="WD40_rpt"/>
</dbReference>
<dbReference type="InterPro" id="IPR036322">
    <property type="entry name" value="WD40_repeat_dom_sf"/>
</dbReference>
<dbReference type="GO" id="GO:0000398">
    <property type="term" value="P:mRNA splicing, via spliceosome"/>
    <property type="evidence" value="ECO:0007669"/>
    <property type="project" value="InterPro"/>
</dbReference>
<gene>
    <name evidence="2" type="ORF">DME_LOCUS1093</name>
</gene>
<name>A0A0N4UFI1_DRAME</name>
<keyword evidence="4" id="KW-1185">Reference proteome</keyword>
<protein>
    <submittedName>
        <fullName evidence="5">WD_REPEATS_REGION domain-containing protein</fullName>
    </submittedName>
</protein>
<organism evidence="3 5">
    <name type="scientific">Dracunculus medinensis</name>
    <name type="common">Guinea worm</name>
    <dbReference type="NCBI Taxonomy" id="318479"/>
    <lineage>
        <taxon>Eukaryota</taxon>
        <taxon>Metazoa</taxon>
        <taxon>Ecdysozoa</taxon>
        <taxon>Nematoda</taxon>
        <taxon>Chromadorea</taxon>
        <taxon>Rhabditida</taxon>
        <taxon>Spirurina</taxon>
        <taxon>Dracunculoidea</taxon>
        <taxon>Dracunculidae</taxon>
        <taxon>Dracunculus</taxon>
    </lineage>
</organism>
<dbReference type="SUPFAM" id="SSF50978">
    <property type="entry name" value="WD40 repeat-like"/>
    <property type="match status" value="1"/>
</dbReference>
<evidence type="ECO:0000313" key="4">
    <source>
        <dbReference type="Proteomes" id="UP000274756"/>
    </source>
</evidence>
<dbReference type="OrthoDB" id="10257301at2759"/>
<dbReference type="WBParaSite" id="DME_0000619601-mRNA-1">
    <property type="protein sequence ID" value="DME_0000619601-mRNA-1"/>
    <property type="gene ID" value="DME_0000619601"/>
</dbReference>
<evidence type="ECO:0000313" key="2">
    <source>
        <dbReference type="EMBL" id="VDN51120.1"/>
    </source>
</evidence>
<evidence type="ECO:0000313" key="3">
    <source>
        <dbReference type="Proteomes" id="UP000038040"/>
    </source>
</evidence>
<reference evidence="2 4" key="2">
    <citation type="submission" date="2018-11" db="EMBL/GenBank/DDBJ databases">
        <authorList>
            <consortium name="Pathogen Informatics"/>
        </authorList>
    </citation>
    <scope>NUCLEOTIDE SEQUENCE [LARGE SCALE GENOMIC DNA]</scope>
</reference>
<keyword evidence="1" id="KW-0853">WD repeat</keyword>
<evidence type="ECO:0000313" key="5">
    <source>
        <dbReference type="WBParaSite" id="DME_0000619601-mRNA-1"/>
    </source>
</evidence>
<dbReference type="AlphaFoldDB" id="A0A0N4UFI1"/>
<dbReference type="InterPro" id="IPR032847">
    <property type="entry name" value="PRPF17"/>
</dbReference>
<sequence length="66" mass="7819">MGRQKQLSFITSGDADGKVFIWDWRNHKTVAQWKAHDDCVIYTLWHPHEASRMITGSWDTLIKMWS</sequence>
<dbReference type="GO" id="GO:0071013">
    <property type="term" value="C:catalytic step 2 spliceosome"/>
    <property type="evidence" value="ECO:0007669"/>
    <property type="project" value="InterPro"/>
</dbReference>
<accession>A0A0N4UFI1</accession>
<feature type="repeat" description="WD" evidence="1">
    <location>
        <begin position="33"/>
        <end position="66"/>
    </location>
</feature>
<dbReference type="Proteomes" id="UP000274756">
    <property type="component" value="Unassembled WGS sequence"/>
</dbReference>
<dbReference type="STRING" id="318479.A0A0N4UFI1"/>
<proteinExistence type="predicted"/>
<dbReference type="PANTHER" id="PTHR43979">
    <property type="entry name" value="PRE-MRNA-PROCESSING FACTOR 17"/>
    <property type="match status" value="1"/>
</dbReference>
<dbReference type="Pfam" id="PF00400">
    <property type="entry name" value="WD40"/>
    <property type="match status" value="2"/>
</dbReference>
<dbReference type="GO" id="GO:0003729">
    <property type="term" value="F:mRNA binding"/>
    <property type="evidence" value="ECO:0007669"/>
    <property type="project" value="TreeGrafter"/>
</dbReference>
<reference evidence="5" key="1">
    <citation type="submission" date="2017-02" db="UniProtKB">
        <authorList>
            <consortium name="WormBaseParasite"/>
        </authorList>
    </citation>
    <scope>IDENTIFICATION</scope>
</reference>
<evidence type="ECO:0000256" key="1">
    <source>
        <dbReference type="PROSITE-ProRule" id="PRU00221"/>
    </source>
</evidence>